<dbReference type="Proteomes" id="UP000006620">
    <property type="component" value="Chromosome"/>
</dbReference>
<dbReference type="InterPro" id="IPR036916">
    <property type="entry name" value="Sda_sf"/>
</dbReference>
<dbReference type="Gene3D" id="1.10.287.1100">
    <property type="entry name" value="Sporulation inhibitor A"/>
    <property type="match status" value="1"/>
</dbReference>
<organism evidence="1 2">
    <name type="scientific">Paenibacillus mucilaginosus (strain KNP414)</name>
    <dbReference type="NCBI Taxonomy" id="1036673"/>
    <lineage>
        <taxon>Bacteria</taxon>
        <taxon>Bacillati</taxon>
        <taxon>Bacillota</taxon>
        <taxon>Bacilli</taxon>
        <taxon>Bacillales</taxon>
        <taxon>Paenibacillaceae</taxon>
        <taxon>Paenibacillus</taxon>
    </lineage>
</organism>
<protein>
    <recommendedName>
        <fullName evidence="3">Sporulation inhibitor A</fullName>
    </recommendedName>
</protein>
<accession>F8FR09</accession>
<evidence type="ECO:0000313" key="1">
    <source>
        <dbReference type="EMBL" id="AEI40447.1"/>
    </source>
</evidence>
<evidence type="ECO:0000313" key="2">
    <source>
        <dbReference type="Proteomes" id="UP000006620"/>
    </source>
</evidence>
<name>F8FR09_PAEMK</name>
<dbReference type="SUPFAM" id="SSF100985">
    <property type="entry name" value="Sporulation inhibitor Sda"/>
    <property type="match status" value="1"/>
</dbReference>
<dbReference type="PATRIC" id="fig|1036673.3.peg.1680"/>
<reference evidence="2" key="1">
    <citation type="submission" date="2011-06" db="EMBL/GenBank/DDBJ databases">
        <title>Complete genome sequence of Paenibacillus mucilaginosus KNP414.</title>
        <authorList>
            <person name="Wang J."/>
            <person name="Hu S."/>
            <person name="Hu X."/>
            <person name="Zhang B."/>
            <person name="Dong D."/>
            <person name="Zhang S."/>
            <person name="Zhao K."/>
            <person name="Wu D."/>
        </authorList>
    </citation>
    <scope>NUCLEOTIDE SEQUENCE [LARGE SCALE GENOMIC DNA]</scope>
    <source>
        <strain evidence="2">KNP414</strain>
    </source>
</reference>
<reference evidence="1 2" key="2">
    <citation type="journal article" date="2013" name="Genome Announc.">
        <title>Genome Sequence of Growth-Improving Paenibacillus mucilaginosus Strain KNP414.</title>
        <authorList>
            <person name="Lu J.J."/>
            <person name="Wang J.F."/>
            <person name="Hu X.F."/>
        </authorList>
    </citation>
    <scope>NUCLEOTIDE SEQUENCE [LARGE SCALE GENOMIC DNA]</scope>
    <source>
        <strain evidence="1 2">KNP414</strain>
    </source>
</reference>
<proteinExistence type="predicted"/>
<dbReference type="Pfam" id="PF08970">
    <property type="entry name" value="Sda"/>
    <property type="match status" value="1"/>
</dbReference>
<dbReference type="EMBL" id="CP002869">
    <property type="protein sequence ID" value="AEI40447.1"/>
    <property type="molecule type" value="Genomic_DNA"/>
</dbReference>
<dbReference type="KEGG" id="pms:KNP414_01885"/>
<sequence>MNVIDGADSTTGLEQASTDVLAAAYQEAVALGLGREFIRLLEKELLRRDVRATRFLGIIPKQERR</sequence>
<evidence type="ECO:0008006" key="3">
    <source>
        <dbReference type="Google" id="ProtNLM"/>
    </source>
</evidence>
<dbReference type="HOGENOM" id="CLU_2845649_0_0_9"/>
<dbReference type="InterPro" id="IPR015064">
    <property type="entry name" value="Sda"/>
</dbReference>
<dbReference type="AlphaFoldDB" id="F8FR09"/>
<gene>
    <name evidence="1" type="ordered locus">KNP414_01885</name>
</gene>